<evidence type="ECO:0000313" key="10">
    <source>
        <dbReference type="EMBL" id="GMR37891.1"/>
    </source>
</evidence>
<accession>A0AAN4ZBW7</accession>
<evidence type="ECO:0000256" key="2">
    <source>
        <dbReference type="ARBA" id="ARBA00012732"/>
    </source>
</evidence>
<keyword evidence="3" id="KW-0929">Antimicrobial</keyword>
<keyword evidence="5" id="KW-0378">Hydrolase</keyword>
<feature type="disulfide bond" evidence="8">
    <location>
        <begin position="79"/>
        <end position="85"/>
    </location>
</feature>
<evidence type="ECO:0000256" key="4">
    <source>
        <dbReference type="ARBA" id="ARBA00022638"/>
    </source>
</evidence>
<organism evidence="10 11">
    <name type="scientific">Pristionchus mayeri</name>
    <dbReference type="NCBI Taxonomy" id="1317129"/>
    <lineage>
        <taxon>Eukaryota</taxon>
        <taxon>Metazoa</taxon>
        <taxon>Ecdysozoa</taxon>
        <taxon>Nematoda</taxon>
        <taxon>Chromadorea</taxon>
        <taxon>Rhabditida</taxon>
        <taxon>Rhabditina</taxon>
        <taxon>Diplogasteromorpha</taxon>
        <taxon>Diplogasteroidea</taxon>
        <taxon>Neodiplogasteridae</taxon>
        <taxon>Pristionchus</taxon>
    </lineage>
</organism>
<feature type="chain" id="PRO_5042926669" description="lysozyme" evidence="9">
    <location>
        <begin position="17"/>
        <end position="143"/>
    </location>
</feature>
<sequence length="143" mass="16260">MRKEVIFAVLLGVVAATTFDTALTDEERCLGCIRDYDKVDLCGSQSDEKLCSGGHFPRLTMKYDIFQQCGEGHESWSLCAHNFECATRCLKAYVKRFAHRCFRNMTDCETIARLNIGGSKGCTGEGNSRNKEYWTDIKRCYEN</sequence>
<proteinExistence type="predicted"/>
<evidence type="ECO:0000313" key="11">
    <source>
        <dbReference type="Proteomes" id="UP001328107"/>
    </source>
</evidence>
<dbReference type="AlphaFoldDB" id="A0AAN4ZBW7"/>
<dbReference type="PANTHER" id="PTHR11195">
    <property type="entry name" value="DESTABILASE-RELATED"/>
    <property type="match status" value="1"/>
</dbReference>
<feature type="disulfide bond" evidence="8">
    <location>
        <begin position="69"/>
        <end position="89"/>
    </location>
</feature>
<comment type="catalytic activity">
    <reaction evidence="1">
        <text>Hydrolysis of (1-&gt;4)-beta-linkages between N-acetylmuramic acid and N-acetyl-D-glucosamine residues in a peptidoglycan and between N-acetyl-D-glucosamine residues in chitodextrins.</text>
        <dbReference type="EC" id="3.2.1.17"/>
    </reaction>
</comment>
<reference evidence="11" key="1">
    <citation type="submission" date="2022-10" db="EMBL/GenBank/DDBJ databases">
        <title>Genome assembly of Pristionchus species.</title>
        <authorList>
            <person name="Yoshida K."/>
            <person name="Sommer R.J."/>
        </authorList>
    </citation>
    <scope>NUCLEOTIDE SEQUENCE [LARGE SCALE GENOMIC DNA]</scope>
    <source>
        <strain evidence="11">RS5460</strain>
    </source>
</reference>
<dbReference type="GO" id="GO:0042742">
    <property type="term" value="P:defense response to bacterium"/>
    <property type="evidence" value="ECO:0007669"/>
    <property type="project" value="UniProtKB-KW"/>
</dbReference>
<feature type="disulfide bond" evidence="8">
    <location>
        <begin position="29"/>
        <end position="108"/>
    </location>
</feature>
<dbReference type="PROSITE" id="PS51909">
    <property type="entry name" value="LYSOZYME_I"/>
    <property type="match status" value="1"/>
</dbReference>
<evidence type="ECO:0000256" key="1">
    <source>
        <dbReference type="ARBA" id="ARBA00000632"/>
    </source>
</evidence>
<keyword evidence="9" id="KW-0732">Signal</keyword>
<evidence type="ECO:0000256" key="7">
    <source>
        <dbReference type="ARBA" id="ARBA00023295"/>
    </source>
</evidence>
<evidence type="ECO:0000256" key="5">
    <source>
        <dbReference type="ARBA" id="ARBA00022801"/>
    </source>
</evidence>
<protein>
    <recommendedName>
        <fullName evidence="2">lysozyme</fullName>
        <ecNumber evidence="2">3.2.1.17</ecNumber>
    </recommendedName>
</protein>
<name>A0AAN4ZBW7_9BILA</name>
<feature type="signal peptide" evidence="9">
    <location>
        <begin position="1"/>
        <end position="16"/>
    </location>
</feature>
<gene>
    <name evidence="10" type="ORF">PMAYCL1PPCAC_08086</name>
</gene>
<dbReference type="EMBL" id="BTRK01000002">
    <property type="protein sequence ID" value="GMR37891.1"/>
    <property type="molecule type" value="Genomic_DNA"/>
</dbReference>
<keyword evidence="7" id="KW-0326">Glycosidase</keyword>
<dbReference type="GO" id="GO:0003796">
    <property type="term" value="F:lysozyme activity"/>
    <property type="evidence" value="ECO:0007669"/>
    <property type="project" value="UniProtKB-EC"/>
</dbReference>
<comment type="caution">
    <text evidence="10">The sequence shown here is derived from an EMBL/GenBank/DDBJ whole genome shotgun (WGS) entry which is preliminary data.</text>
</comment>
<evidence type="ECO:0000256" key="9">
    <source>
        <dbReference type="SAM" id="SignalP"/>
    </source>
</evidence>
<dbReference type="EC" id="3.2.1.17" evidence="2"/>
<dbReference type="Pfam" id="PF05497">
    <property type="entry name" value="Destabilase"/>
    <property type="match status" value="1"/>
</dbReference>
<evidence type="ECO:0000256" key="6">
    <source>
        <dbReference type="ARBA" id="ARBA00023157"/>
    </source>
</evidence>
<keyword evidence="11" id="KW-1185">Reference proteome</keyword>
<dbReference type="PANTHER" id="PTHR11195:SF13">
    <property type="entry name" value="INVERTEBRATE-TYPE LYSOZYME 2-RELATED"/>
    <property type="match status" value="1"/>
</dbReference>
<keyword evidence="4" id="KW-0081">Bacteriolytic enzyme</keyword>
<dbReference type="InterPro" id="IPR008597">
    <property type="entry name" value="Invert_lysozyme"/>
</dbReference>
<evidence type="ECO:0000256" key="3">
    <source>
        <dbReference type="ARBA" id="ARBA00022529"/>
    </source>
</evidence>
<evidence type="ECO:0000256" key="8">
    <source>
        <dbReference type="PIRSR" id="PIRSR608597-3"/>
    </source>
</evidence>
<dbReference type="Gene3D" id="1.10.530.10">
    <property type="match status" value="1"/>
</dbReference>
<dbReference type="Proteomes" id="UP001328107">
    <property type="component" value="Unassembled WGS sequence"/>
</dbReference>
<keyword evidence="6 8" id="KW-1015">Disulfide bond</keyword>
<dbReference type="GO" id="GO:0031640">
    <property type="term" value="P:killing of cells of another organism"/>
    <property type="evidence" value="ECO:0007669"/>
    <property type="project" value="UniProtKB-KW"/>
</dbReference>